<protein>
    <submittedName>
        <fullName evidence="5">Carbohydrate kinase family protein</fullName>
    </submittedName>
</protein>
<evidence type="ECO:0000313" key="5">
    <source>
        <dbReference type="EMBL" id="TBT95948.1"/>
    </source>
</evidence>
<dbReference type="EMBL" id="SDMR01000002">
    <property type="protein sequence ID" value="TBT95948.1"/>
    <property type="molecule type" value="Genomic_DNA"/>
</dbReference>
<dbReference type="OrthoDB" id="7946249at2"/>
<accession>A0A4Q9KN23</accession>
<dbReference type="Proteomes" id="UP000291933">
    <property type="component" value="Unassembled WGS sequence"/>
</dbReference>
<dbReference type="Pfam" id="PF00294">
    <property type="entry name" value="PfkB"/>
    <property type="match status" value="1"/>
</dbReference>
<dbReference type="InterPro" id="IPR029056">
    <property type="entry name" value="Ribokinase-like"/>
</dbReference>
<evidence type="ECO:0000256" key="1">
    <source>
        <dbReference type="ARBA" id="ARBA00010688"/>
    </source>
</evidence>
<proteinExistence type="inferred from homology"/>
<gene>
    <name evidence="5" type="ORF">ET996_02965</name>
</gene>
<reference evidence="5 6" key="1">
    <citation type="submission" date="2019-01" db="EMBL/GenBank/DDBJ databases">
        <title>Lactibacter flavus gen. nov., sp. nov., a novel bacterium of the family Propionibacteriaceae isolated from raw milk and dairy products.</title>
        <authorList>
            <person name="Huptas C."/>
            <person name="Wenning M."/>
            <person name="Breitenwieser F."/>
            <person name="Doll E."/>
            <person name="Von Neubeck M."/>
            <person name="Busse H.-J."/>
            <person name="Scherer S."/>
        </authorList>
    </citation>
    <scope>NUCLEOTIDE SEQUENCE [LARGE SCALE GENOMIC DNA]</scope>
    <source>
        <strain evidence="5 6">DSM 22130</strain>
    </source>
</reference>
<dbReference type="Gene3D" id="3.40.1190.20">
    <property type="match status" value="1"/>
</dbReference>
<name>A0A4Q9KN23_PROTD</name>
<organism evidence="5 6">
    <name type="scientific">Propioniciclava tarda</name>
    <dbReference type="NCBI Taxonomy" id="433330"/>
    <lineage>
        <taxon>Bacteria</taxon>
        <taxon>Bacillati</taxon>
        <taxon>Actinomycetota</taxon>
        <taxon>Actinomycetes</taxon>
        <taxon>Propionibacteriales</taxon>
        <taxon>Propionibacteriaceae</taxon>
        <taxon>Propioniciclava</taxon>
    </lineage>
</organism>
<dbReference type="InterPro" id="IPR052700">
    <property type="entry name" value="Carb_kinase_PfkB-like"/>
</dbReference>
<evidence type="ECO:0000259" key="4">
    <source>
        <dbReference type="Pfam" id="PF00294"/>
    </source>
</evidence>
<keyword evidence="2" id="KW-0808">Transferase</keyword>
<dbReference type="SUPFAM" id="SSF53613">
    <property type="entry name" value="Ribokinase-like"/>
    <property type="match status" value="1"/>
</dbReference>
<evidence type="ECO:0000256" key="2">
    <source>
        <dbReference type="ARBA" id="ARBA00022679"/>
    </source>
</evidence>
<dbReference type="RefSeq" id="WP_131171063.1">
    <property type="nucleotide sequence ID" value="NZ_FXTL01000002.1"/>
</dbReference>
<keyword evidence="6" id="KW-1185">Reference proteome</keyword>
<feature type="domain" description="Carbohydrate kinase PfkB" evidence="4">
    <location>
        <begin position="4"/>
        <end position="290"/>
    </location>
</feature>
<dbReference type="AlphaFoldDB" id="A0A4Q9KN23"/>
<comment type="caution">
    <text evidence="5">The sequence shown here is derived from an EMBL/GenBank/DDBJ whole genome shotgun (WGS) entry which is preliminary data.</text>
</comment>
<dbReference type="PANTHER" id="PTHR43320:SF3">
    <property type="entry name" value="CARBOHYDRATE KINASE PFKB DOMAIN-CONTAINING PROTEIN"/>
    <property type="match status" value="1"/>
</dbReference>
<dbReference type="PANTHER" id="PTHR43320">
    <property type="entry name" value="SUGAR KINASE"/>
    <property type="match status" value="1"/>
</dbReference>
<keyword evidence="3 5" id="KW-0418">Kinase</keyword>
<evidence type="ECO:0000313" key="6">
    <source>
        <dbReference type="Proteomes" id="UP000291933"/>
    </source>
</evidence>
<dbReference type="GO" id="GO:0016301">
    <property type="term" value="F:kinase activity"/>
    <property type="evidence" value="ECO:0007669"/>
    <property type="project" value="UniProtKB-KW"/>
</dbReference>
<comment type="similarity">
    <text evidence="1">Belongs to the carbohydrate kinase PfkB family.</text>
</comment>
<evidence type="ECO:0000256" key="3">
    <source>
        <dbReference type="ARBA" id="ARBA00022777"/>
    </source>
</evidence>
<sequence length="291" mass="30347">MLGVIGDVVQDVVVWQREEHRPGTDTASDVFMTRGGSGANVAAFAASRYPTRFIGCVGDDLGGFVLGRELTERGVDVRLQTRGRTGMIVVLIAPDGERTMYPSRGASEQLQTIDPDWLTGLDLVHVTAYSFASGSTPDAVGAALPVVRAAGGRLSFDVSSVGLIQHYGVDRFLGLVESLRPDIVTANADESELLGLTAQGQPGPALPRLGGATLLARAGSEPTRVFRAGRLLATIPVPPVAVVRDLTGAGDAFNAGYLTDLLAHGDDPERNVAAAHALAARVIGRAGATEK</sequence>
<dbReference type="InterPro" id="IPR011611">
    <property type="entry name" value="PfkB_dom"/>
</dbReference>